<dbReference type="Gene3D" id="3.40.50.1820">
    <property type="entry name" value="alpha/beta hydrolase"/>
    <property type="match status" value="1"/>
</dbReference>
<protein>
    <recommendedName>
        <fullName evidence="1">Serine aminopeptidase S33 domain-containing protein</fullName>
    </recommendedName>
</protein>
<dbReference type="OrthoDB" id="10249433at2759"/>
<organism evidence="2 3">
    <name type="scientific">Wickerhamomyces anomalus (strain ATCC 58044 / CBS 1984 / NCYC 433 / NRRL Y-366-8)</name>
    <name type="common">Yeast</name>
    <name type="synonym">Hansenula anomala</name>
    <dbReference type="NCBI Taxonomy" id="683960"/>
    <lineage>
        <taxon>Eukaryota</taxon>
        <taxon>Fungi</taxon>
        <taxon>Dikarya</taxon>
        <taxon>Ascomycota</taxon>
        <taxon>Saccharomycotina</taxon>
        <taxon>Saccharomycetes</taxon>
        <taxon>Phaffomycetales</taxon>
        <taxon>Wickerhamomycetaceae</taxon>
        <taxon>Wickerhamomyces</taxon>
    </lineage>
</organism>
<gene>
    <name evidence="2" type="ORF">WICANDRAFT_28423</name>
</gene>
<proteinExistence type="predicted"/>
<dbReference type="GeneID" id="30198730"/>
<dbReference type="PANTHER" id="PTHR12277">
    <property type="entry name" value="ALPHA/BETA HYDROLASE DOMAIN-CONTAINING PROTEIN"/>
    <property type="match status" value="1"/>
</dbReference>
<dbReference type="Proteomes" id="UP000094112">
    <property type="component" value="Unassembled WGS sequence"/>
</dbReference>
<dbReference type="STRING" id="683960.A0A1E3P6U9"/>
<dbReference type="SUPFAM" id="SSF53474">
    <property type="entry name" value="alpha/beta-Hydrolases"/>
    <property type="match status" value="1"/>
</dbReference>
<dbReference type="Pfam" id="PF12146">
    <property type="entry name" value="Hydrolase_4"/>
    <property type="match status" value="1"/>
</dbReference>
<dbReference type="InterPro" id="IPR022742">
    <property type="entry name" value="Hydrolase_4"/>
</dbReference>
<dbReference type="EMBL" id="KV454209">
    <property type="protein sequence ID" value="ODQ61020.1"/>
    <property type="molecule type" value="Genomic_DNA"/>
</dbReference>
<evidence type="ECO:0000313" key="3">
    <source>
        <dbReference type="Proteomes" id="UP000094112"/>
    </source>
</evidence>
<evidence type="ECO:0000259" key="1">
    <source>
        <dbReference type="Pfam" id="PF12146"/>
    </source>
</evidence>
<evidence type="ECO:0000313" key="2">
    <source>
        <dbReference type="EMBL" id="ODQ61020.1"/>
    </source>
</evidence>
<keyword evidence="3" id="KW-1185">Reference proteome</keyword>
<dbReference type="PANTHER" id="PTHR12277:SF81">
    <property type="entry name" value="PROTEIN ABHD13"/>
    <property type="match status" value="1"/>
</dbReference>
<dbReference type="AlphaFoldDB" id="A0A1E3P6U9"/>
<dbReference type="GO" id="GO:0008474">
    <property type="term" value="F:palmitoyl-(protein) hydrolase activity"/>
    <property type="evidence" value="ECO:0007669"/>
    <property type="project" value="TreeGrafter"/>
</dbReference>
<accession>A0A1E3P6U9</accession>
<sequence length="294" mass="33256">MSSLLKMFLATTASVTTASLLLLYKYQLKLIYPSGLNDARAPGAFHSTPQEYEIPYEDLYLETEDGVKLHAFLCLQDPKSPDYQNKTVLILNPNAGNIGLAVPTVYNFYQLGFNVFIYDYRGYGLSTGESTEIGLKKDTETVMEYINEHDQLNKSLVILYGRSLGGAVAIHIASKNYELVKGVILENTFLSLRKNIPHVFPFLKYVATLCHQLWDSETAISKIDPNVKMLFLGAELDEIVSPDHMKKLYELANVGDRYEKFVLFQGFHHNDTTLAPGYWDIISDFIDLIDSKEN</sequence>
<name>A0A1E3P6U9_WICAA</name>
<reference evidence="2 3" key="1">
    <citation type="journal article" date="2016" name="Proc. Natl. Acad. Sci. U.S.A.">
        <title>Comparative genomics of biotechnologically important yeasts.</title>
        <authorList>
            <person name="Riley R."/>
            <person name="Haridas S."/>
            <person name="Wolfe K.H."/>
            <person name="Lopes M.R."/>
            <person name="Hittinger C.T."/>
            <person name="Goeker M."/>
            <person name="Salamov A.A."/>
            <person name="Wisecaver J.H."/>
            <person name="Long T.M."/>
            <person name="Calvey C.H."/>
            <person name="Aerts A.L."/>
            <person name="Barry K.W."/>
            <person name="Choi C."/>
            <person name="Clum A."/>
            <person name="Coughlan A.Y."/>
            <person name="Deshpande S."/>
            <person name="Douglass A.P."/>
            <person name="Hanson S.J."/>
            <person name="Klenk H.-P."/>
            <person name="LaButti K.M."/>
            <person name="Lapidus A."/>
            <person name="Lindquist E.A."/>
            <person name="Lipzen A.M."/>
            <person name="Meier-Kolthoff J.P."/>
            <person name="Ohm R.A."/>
            <person name="Otillar R.P."/>
            <person name="Pangilinan J.L."/>
            <person name="Peng Y."/>
            <person name="Rokas A."/>
            <person name="Rosa C.A."/>
            <person name="Scheuner C."/>
            <person name="Sibirny A.A."/>
            <person name="Slot J.C."/>
            <person name="Stielow J.B."/>
            <person name="Sun H."/>
            <person name="Kurtzman C.P."/>
            <person name="Blackwell M."/>
            <person name="Grigoriev I.V."/>
            <person name="Jeffries T.W."/>
        </authorList>
    </citation>
    <scope>NUCLEOTIDE SEQUENCE [LARGE SCALE GENOMIC DNA]</scope>
    <source>
        <strain evidence="3">ATCC 58044 / CBS 1984 / NCYC 433 / NRRL Y-366-8</strain>
    </source>
</reference>
<feature type="domain" description="Serine aminopeptidase S33" evidence="1">
    <location>
        <begin position="88"/>
        <end position="214"/>
    </location>
</feature>
<dbReference type="GO" id="GO:0016020">
    <property type="term" value="C:membrane"/>
    <property type="evidence" value="ECO:0007669"/>
    <property type="project" value="TreeGrafter"/>
</dbReference>
<dbReference type="RefSeq" id="XP_019040227.1">
    <property type="nucleotide sequence ID" value="XM_019181484.1"/>
</dbReference>
<dbReference type="InterPro" id="IPR029058">
    <property type="entry name" value="AB_hydrolase_fold"/>
</dbReference>